<dbReference type="EMBL" id="DAAIHR010000011">
    <property type="protein sequence ID" value="HAB8399195.1"/>
    <property type="molecule type" value="Genomic_DNA"/>
</dbReference>
<organism evidence="17 25">
    <name type="scientific">Listeria monocytogenes</name>
    <dbReference type="NCBI Taxonomy" id="1639"/>
    <lineage>
        <taxon>Bacteria</taxon>
        <taxon>Bacillati</taxon>
        <taxon>Bacillota</taxon>
        <taxon>Bacilli</taxon>
        <taxon>Bacillales</taxon>
        <taxon>Listeriaceae</taxon>
        <taxon>Listeria</taxon>
    </lineage>
</organism>
<dbReference type="Proteomes" id="UP000403352">
    <property type="component" value="Unassembled WGS sequence"/>
</dbReference>
<dbReference type="EMBL" id="AALGDA010000004">
    <property type="protein sequence ID" value="ECY9781834.1"/>
    <property type="molecule type" value="Genomic_DNA"/>
</dbReference>
<dbReference type="InterPro" id="IPR046457">
    <property type="entry name" value="PMI_typeI_cat"/>
</dbReference>
<evidence type="ECO:0000313" key="14">
    <source>
        <dbReference type="EMBL" id="EAG4461823.1"/>
    </source>
</evidence>
<evidence type="ECO:0000256" key="4">
    <source>
        <dbReference type="ARBA" id="ARBA00022723"/>
    </source>
</evidence>
<comment type="similarity">
    <text evidence="2 7">Belongs to the mannose-6-phosphate isomerase type 1 family.</text>
</comment>
<reference evidence="18 27" key="6">
    <citation type="submission" date="2019-09" db="EMBL/GenBank/DDBJ databases">
        <authorList>
            <consortium name="PulseNet: The National Subtyping Network for Foodborne Disease Surveillance"/>
            <person name="Tarr C.L."/>
            <person name="Trees E."/>
            <person name="Katz L.S."/>
            <person name="Carleton-Romer H.A."/>
            <person name="Stroika S."/>
            <person name="Kucerova Z."/>
            <person name="Roache K.F."/>
            <person name="Sabol A.L."/>
            <person name="Besser J."/>
            <person name="Gerner-Smidt P."/>
        </authorList>
    </citation>
    <scope>NUCLEOTIDE SEQUENCE [LARGE SCALE GENOMIC DNA]</scope>
    <source>
        <strain evidence="18 27">PNUSAL005692</strain>
    </source>
</reference>
<comment type="caution">
    <text evidence="17">The sequence shown here is derived from an EMBL/GenBank/DDBJ whole genome shotgun (WGS) entry which is preliminary data.</text>
</comment>
<dbReference type="EMBL" id="AALAQH010000004">
    <property type="protein sequence ID" value="ECX6924731.1"/>
    <property type="molecule type" value="Genomic_DNA"/>
</dbReference>
<accession>A0A0B8RDI9</accession>
<dbReference type="PIRSF" id="PIRSF036894">
    <property type="entry name" value="PMI_Firm_short"/>
    <property type="match status" value="1"/>
</dbReference>
<dbReference type="EMBL" id="QXLS01000004">
    <property type="protein sequence ID" value="RKA07701.1"/>
    <property type="molecule type" value="Genomic_DNA"/>
</dbReference>
<evidence type="ECO:0000313" key="27">
    <source>
        <dbReference type="Proteomes" id="UP000489121"/>
    </source>
</evidence>
<evidence type="ECO:0000256" key="6">
    <source>
        <dbReference type="ARBA" id="ARBA00023235"/>
    </source>
</evidence>
<dbReference type="NCBIfam" id="TIGR00218">
    <property type="entry name" value="manA"/>
    <property type="match status" value="1"/>
</dbReference>
<evidence type="ECO:0000259" key="11">
    <source>
        <dbReference type="Pfam" id="PF21621"/>
    </source>
</evidence>
<dbReference type="Proteomes" id="UP000272537">
    <property type="component" value="Unassembled WGS sequence"/>
</dbReference>
<feature type="active site" evidence="9">
    <location>
        <position position="192"/>
    </location>
</feature>
<dbReference type="KEGG" id="lmok:CQ02_10935"/>
<evidence type="ECO:0000313" key="20">
    <source>
        <dbReference type="EMBL" id="KAA9450454.1"/>
    </source>
</evidence>
<feature type="binding site" evidence="8">
    <location>
        <position position="172"/>
    </location>
    <ligand>
        <name>Zn(2+)</name>
        <dbReference type="ChEBI" id="CHEBI:29105"/>
    </ligand>
</feature>
<dbReference type="EMBL" id="AAAIXK010000003">
    <property type="protein sequence ID" value="EAC5550290.1"/>
    <property type="molecule type" value="Genomic_DNA"/>
</dbReference>
<evidence type="ECO:0000313" key="28">
    <source>
        <dbReference type="Proteomes" id="UP000527632"/>
    </source>
</evidence>
<dbReference type="InterPro" id="IPR011051">
    <property type="entry name" value="RmlC_Cupin_sf"/>
</dbReference>
<dbReference type="GO" id="GO:0005975">
    <property type="term" value="P:carbohydrate metabolic process"/>
    <property type="evidence" value="ECO:0007669"/>
    <property type="project" value="UniProtKB-UniRule"/>
</dbReference>
<reference evidence="21 22" key="1">
    <citation type="journal article" date="2018" name="BMC Genomics">
        <title>Genes significantly associated with lineage II food isolates of Listeria monocytogenes.</title>
        <authorList>
            <person name="Pirone-Davies C."/>
            <person name="Chen Y."/>
            <person name="Pightling A."/>
            <person name="Ryan G."/>
            <person name="Wang Y."/>
            <person name="Yao K."/>
            <person name="Hoffmann M."/>
            <person name="Allard M.W."/>
        </authorList>
    </citation>
    <scope>NUCLEOTIDE SEQUENCE [LARGE SCALE GENOMIC DNA]</scope>
    <source>
        <strain evidence="21 22">PNUSAL000550</strain>
    </source>
</reference>
<dbReference type="InterPro" id="IPR001250">
    <property type="entry name" value="Man6P_Isoase-1"/>
</dbReference>
<reference evidence="15 30" key="5">
    <citation type="submission" date="2019-04" db="EMBL/GenBank/DDBJ databases">
        <authorList>
            <consortium name="GenomeTrakr network: Whole genome sequencing for foodborne pathogen traceback"/>
        </authorList>
    </citation>
    <scope>NUCLEOTIDE SEQUENCE [LARGE SCALE GENOMIC DNA]</scope>
    <source>
        <strain evidence="15 30">CFSAN004300</strain>
    </source>
</reference>
<comment type="cofactor">
    <cofactor evidence="8">
        <name>Zn(2+)</name>
        <dbReference type="ChEBI" id="CHEBI:29105"/>
    </cofactor>
    <text evidence="8">Binds 1 zinc ion per subunit.</text>
</comment>
<protein>
    <recommendedName>
        <fullName evidence="3 7">Mannose-6-phosphate isomerase</fullName>
        <ecNumber evidence="3 7">5.3.1.8</ecNumber>
    </recommendedName>
</protein>
<dbReference type="EMBL" id="QDAY01000002">
    <property type="protein sequence ID" value="KAA9450454.1"/>
    <property type="molecule type" value="Genomic_DNA"/>
</dbReference>
<feature type="binding site" evidence="8">
    <location>
        <position position="97"/>
    </location>
    <ligand>
        <name>Zn(2+)</name>
        <dbReference type="ChEBI" id="CHEBI:29105"/>
    </ligand>
</feature>
<evidence type="ECO:0000313" key="12">
    <source>
        <dbReference type="EMBL" id="EAC5550290.1"/>
    </source>
</evidence>
<name>A0A0B8RDI9_LISMN</name>
<gene>
    <name evidence="17" type="primary">manA</name>
    <name evidence="21" type="synonym">yvyi</name>
    <name evidence="15" type="ORF">AB917_12575</name>
    <name evidence="12" type="ORF">ARY78_07605</name>
    <name evidence="17" type="ORF">BCZ19_08635</name>
    <name evidence="14" type="ORF">CA369_05950</name>
    <name evidence="20" type="ORF">DCK61_06955</name>
    <name evidence="21" type="ORF">DYZ80_02075</name>
    <name evidence="16" type="ORF">E5F58_07105</name>
    <name evidence="18" type="ORF">F6515_02385</name>
    <name evidence="19" type="ORF">GYR60_11770</name>
    <name evidence="13" type="ORF">QD52_09490</name>
</gene>
<dbReference type="Gene3D" id="2.60.120.10">
    <property type="entry name" value="Jelly Rolls"/>
    <property type="match status" value="2"/>
</dbReference>
<evidence type="ECO:0000313" key="15">
    <source>
        <dbReference type="EMBL" id="EAG6991422.1"/>
    </source>
</evidence>
<dbReference type="Proteomes" id="UP000489121">
    <property type="component" value="Unassembled WGS sequence"/>
</dbReference>
<evidence type="ECO:0000313" key="26">
    <source>
        <dbReference type="Proteomes" id="UP000460224"/>
    </source>
</evidence>
<dbReference type="EMBL" id="AABBZO010000005">
    <property type="protein sequence ID" value="EAG4461823.1"/>
    <property type="molecule type" value="Genomic_DNA"/>
</dbReference>
<dbReference type="SUPFAM" id="SSF51182">
    <property type="entry name" value="RmlC-like cupins"/>
    <property type="match status" value="1"/>
</dbReference>
<dbReference type="PANTHER" id="PTHR42742">
    <property type="entry name" value="TRANSCRIPTIONAL REPRESSOR MPRA"/>
    <property type="match status" value="1"/>
</dbReference>
<feature type="binding site" evidence="8">
    <location>
        <position position="115"/>
    </location>
    <ligand>
        <name>Zn(2+)</name>
        <dbReference type="ChEBI" id="CHEBI:29105"/>
    </ligand>
</feature>
<evidence type="ECO:0000313" key="23">
    <source>
        <dbReference type="Proteomes" id="UP000365297"/>
    </source>
</evidence>
<evidence type="ECO:0000313" key="24">
    <source>
        <dbReference type="Proteomes" id="UP000403352"/>
    </source>
</evidence>
<dbReference type="FunFam" id="2.60.120.10:FF:000070">
    <property type="entry name" value="Mannose-6-phosphate isomerase"/>
    <property type="match status" value="1"/>
</dbReference>
<dbReference type="InterPro" id="IPR014710">
    <property type="entry name" value="RmlC-like_jellyroll"/>
</dbReference>
<dbReference type="Proteomes" id="UP000528151">
    <property type="component" value="Unassembled WGS sequence"/>
</dbReference>
<dbReference type="EMBL" id="AAALRN010000004">
    <property type="protein sequence ID" value="EAD1185305.1"/>
    <property type="molecule type" value="Genomic_DNA"/>
</dbReference>
<dbReference type="CDD" id="cd07010">
    <property type="entry name" value="cupin_PMI_type_I_N_bac"/>
    <property type="match status" value="1"/>
</dbReference>
<evidence type="ECO:0000313" key="17">
    <source>
        <dbReference type="EMBL" id="ECX6924731.1"/>
    </source>
</evidence>
<feature type="domain" description="Phosphomannose isomerase type I catalytic" evidence="10">
    <location>
        <begin position="6"/>
        <end position="105"/>
    </location>
</feature>
<evidence type="ECO:0000313" key="29">
    <source>
        <dbReference type="Proteomes" id="UP000528151"/>
    </source>
</evidence>
<dbReference type="InterPro" id="IPR051804">
    <property type="entry name" value="Carb_Metab_Reg_Kinase/Isom"/>
</dbReference>
<evidence type="ECO:0000256" key="5">
    <source>
        <dbReference type="ARBA" id="ARBA00022833"/>
    </source>
</evidence>
<dbReference type="Proteomes" id="UP000840197">
    <property type="component" value="Unassembled WGS sequence"/>
</dbReference>
<keyword evidence="5 7" id="KW-0862">Zinc</keyword>
<dbReference type="Proteomes" id="UP000427828">
    <property type="component" value="Unassembled WGS sequence"/>
</dbReference>
<evidence type="ECO:0000313" key="13">
    <source>
        <dbReference type="EMBL" id="EAD1185305.1"/>
    </source>
</evidence>
<dbReference type="InterPro" id="IPR014628">
    <property type="entry name" value="Man6P_isomerase_Firm_short"/>
</dbReference>
<comment type="catalytic activity">
    <reaction evidence="1 7">
        <text>D-mannose 6-phosphate = D-fructose 6-phosphate</text>
        <dbReference type="Rhea" id="RHEA:12356"/>
        <dbReference type="ChEBI" id="CHEBI:58735"/>
        <dbReference type="ChEBI" id="CHEBI:61527"/>
        <dbReference type="EC" id="5.3.1.8"/>
    </reaction>
</comment>
<evidence type="ECO:0000256" key="8">
    <source>
        <dbReference type="PIRSR" id="PIRSR036894-1"/>
    </source>
</evidence>
<evidence type="ECO:0000256" key="7">
    <source>
        <dbReference type="PIRNR" id="PIRNR036894"/>
    </source>
</evidence>
<keyword evidence="6 7" id="KW-0413">Isomerase</keyword>
<evidence type="ECO:0000259" key="10">
    <source>
        <dbReference type="Pfam" id="PF20511"/>
    </source>
</evidence>
<sequence>MTEALFLNPVFQDRIWGGTKLHDYFGYDIPSDTTGEDWAISAHPNGPSVIKNGEYKGKTLAELWQENPALFGNPKEAVFPLLTKILDANTDLSVQVHPNDEYAKVHENGELGKTECWYIIDCAPGAELIYGHKAASKEEFATWAKNGEWDKLLRKVAIKPGEFYYVPSGTIHALGTGTLVLETQQSSDTTYRVYDYDRKDAEGNLRELHLDKAIDVTTAPHVDAKLDIKTETRGGLTETTFVSNDFFSVYKWEVDGAAEFAAKAPYTLVSVLDGEAVLTIDGTKQSIKKGDHFVLPNDVKSWEIDGKMTAIVSNPPVK</sequence>
<evidence type="ECO:0000256" key="1">
    <source>
        <dbReference type="ARBA" id="ARBA00000757"/>
    </source>
</evidence>
<reference evidence="20 26" key="3">
    <citation type="submission" date="2018-04" db="EMBL/GenBank/DDBJ databases">
        <title>Genome Analysis of a Prevalent Clone of Listeria monocytogenes Sequence Type 87 in China.</title>
        <authorList>
            <person name="Wang Y."/>
        </authorList>
    </citation>
    <scope>NUCLEOTIDE SEQUENCE [LARGE SCALE GENOMIC DNA]</scope>
    <source>
        <strain evidence="20 26">ICDC_LM1523</strain>
    </source>
</reference>
<dbReference type="RefSeq" id="WP_003728352.1">
    <property type="nucleotide sequence ID" value="NC_021825.2"/>
</dbReference>
<dbReference type="InterPro" id="IPR049071">
    <property type="entry name" value="MPI_cupin_dom"/>
</dbReference>
<evidence type="ECO:0000256" key="3">
    <source>
        <dbReference type="ARBA" id="ARBA00011956"/>
    </source>
</evidence>
<feature type="domain" description="Mannose-6-phosphate isomerase cupin" evidence="11">
    <location>
        <begin position="237"/>
        <end position="314"/>
    </location>
</feature>
<dbReference type="GO" id="GO:0008270">
    <property type="term" value="F:zinc ion binding"/>
    <property type="evidence" value="ECO:0007669"/>
    <property type="project" value="UniProtKB-UniRule"/>
</dbReference>
<dbReference type="Proteomes" id="UP000460224">
    <property type="component" value="Unassembled WGS sequence"/>
</dbReference>
<evidence type="ECO:0000256" key="9">
    <source>
        <dbReference type="PIRSR" id="PIRSR036894-2"/>
    </source>
</evidence>
<dbReference type="PANTHER" id="PTHR42742:SF3">
    <property type="entry name" value="FRUCTOKINASE"/>
    <property type="match status" value="1"/>
</dbReference>
<dbReference type="EMBL" id="AABDGJ010000010">
    <property type="protein sequence ID" value="EAG6991422.1"/>
    <property type="molecule type" value="Genomic_DNA"/>
</dbReference>
<dbReference type="Proteomes" id="UP000527632">
    <property type="component" value="Unassembled WGS sequence"/>
</dbReference>
<evidence type="ECO:0000313" key="25">
    <source>
        <dbReference type="Proteomes" id="UP000427828"/>
    </source>
</evidence>
<dbReference type="Proteomes" id="UP000365297">
    <property type="component" value="Unassembled WGS sequence"/>
</dbReference>
<dbReference type="EC" id="5.3.1.8" evidence="3 7"/>
<dbReference type="AlphaFoldDB" id="A0A0B8RDI9"/>
<reference evidence="23 24" key="4">
    <citation type="submission" date="2018-06" db="EMBL/GenBank/DDBJ databases">
        <authorList>
            <consortium name="GenomeTrakr: Next Generation Sequencing Network for Food Pathogen Tracability"/>
        </authorList>
    </citation>
    <scope>NUCLEOTIDE SEQUENCE [LARGE SCALE GENOMIC DNA]</scope>
    <source>
        <strain evidence="14 29">CFSAN063727</strain>
        <strain evidence="12 23">FDA00007096</strain>
        <strain evidence="13 24">FDA00008584</strain>
        <strain evidence="17 25">FLAG-51482A</strain>
        <strain evidence="16 28">LS1344</strain>
    </source>
</reference>
<proteinExistence type="inferred from homology"/>
<dbReference type="GO" id="GO:0004476">
    <property type="term" value="F:mannose-6-phosphate isomerase activity"/>
    <property type="evidence" value="ECO:0007669"/>
    <property type="project" value="UniProtKB-UniRule"/>
</dbReference>
<evidence type="ECO:0000313" key="19">
    <source>
        <dbReference type="EMBL" id="HAB8399195.1"/>
    </source>
</evidence>
<evidence type="ECO:0000313" key="16">
    <source>
        <dbReference type="EMBL" id="EAH4241775.1"/>
    </source>
</evidence>
<evidence type="ECO:0000313" key="30">
    <source>
        <dbReference type="Proteomes" id="UP000548278"/>
    </source>
</evidence>
<dbReference type="Pfam" id="PF20511">
    <property type="entry name" value="PMI_typeI_cat"/>
    <property type="match status" value="1"/>
</dbReference>
<keyword evidence="4 7" id="KW-0479">Metal-binding</keyword>
<reference evidence="19 31" key="2">
    <citation type="journal article" date="2018" name="Genome Biol.">
        <title>SKESA: strategic k-mer extension for scrupulous assemblies.</title>
        <authorList>
            <person name="Souvorov A."/>
            <person name="Agarwala R."/>
            <person name="Lipman D.J."/>
        </authorList>
    </citation>
    <scope>NUCLEOTIDE SEQUENCE [LARGE SCALE GENOMIC DNA]</scope>
    <source>
        <strain evidence="19 31">CFIAFB20130012</strain>
    </source>
</reference>
<dbReference type="EMBL" id="AABGUK010000002">
    <property type="protein sequence ID" value="EAH4241775.1"/>
    <property type="molecule type" value="Genomic_DNA"/>
</dbReference>
<evidence type="ECO:0000256" key="2">
    <source>
        <dbReference type="ARBA" id="ARBA00010772"/>
    </source>
</evidence>
<evidence type="ECO:0000313" key="31">
    <source>
        <dbReference type="Proteomes" id="UP000840197"/>
    </source>
</evidence>
<reference evidence="19" key="7">
    <citation type="submission" date="2020-01" db="EMBL/GenBank/DDBJ databases">
        <authorList>
            <consortium name="NCBI Pathogen Detection Project"/>
        </authorList>
    </citation>
    <scope>NUCLEOTIDE SEQUENCE</scope>
    <source>
        <strain evidence="19">CFIAFB20130012</strain>
    </source>
</reference>
<evidence type="ECO:0000313" key="21">
    <source>
        <dbReference type="EMBL" id="RKA07701.1"/>
    </source>
</evidence>
<dbReference type="Proteomes" id="UP000548278">
    <property type="component" value="Unassembled WGS sequence"/>
</dbReference>
<evidence type="ECO:0000313" key="18">
    <source>
        <dbReference type="EMBL" id="ECY9781834.1"/>
    </source>
</evidence>
<evidence type="ECO:0000313" key="22">
    <source>
        <dbReference type="Proteomes" id="UP000272537"/>
    </source>
</evidence>
<dbReference type="Pfam" id="PF21621">
    <property type="entry name" value="MPI_cupin_dom"/>
    <property type="match status" value="1"/>
</dbReference>